<organism evidence="2 3">
    <name type="scientific">Pontibaca salina</name>
    <dbReference type="NCBI Taxonomy" id="2795731"/>
    <lineage>
        <taxon>Bacteria</taxon>
        <taxon>Pseudomonadati</taxon>
        <taxon>Pseudomonadota</taxon>
        <taxon>Alphaproteobacteria</taxon>
        <taxon>Rhodobacterales</taxon>
        <taxon>Roseobacteraceae</taxon>
        <taxon>Pontibaca</taxon>
    </lineage>
</organism>
<dbReference type="SUPFAM" id="SSF56322">
    <property type="entry name" value="ADC synthase"/>
    <property type="match status" value="1"/>
</dbReference>
<keyword evidence="2" id="KW-0808">Transferase</keyword>
<evidence type="ECO:0000313" key="2">
    <source>
        <dbReference type="EMBL" id="MBI6628576.1"/>
    </source>
</evidence>
<reference evidence="2" key="1">
    <citation type="submission" date="2020-12" db="EMBL/GenBank/DDBJ databases">
        <title>Pontibaca salina gen. nov., sp. nov., isolated from marine sediment.</title>
        <authorList>
            <person name="Bo J."/>
            <person name="Wang S."/>
            <person name="Song X."/>
            <person name="Du Z."/>
        </authorList>
    </citation>
    <scope>NUCLEOTIDE SEQUENCE</scope>
    <source>
        <strain evidence="2">S1109L</strain>
    </source>
</reference>
<dbReference type="GO" id="GO:0009396">
    <property type="term" value="P:folic acid-containing compound biosynthetic process"/>
    <property type="evidence" value="ECO:0007669"/>
    <property type="project" value="InterPro"/>
</dbReference>
<evidence type="ECO:0000313" key="3">
    <source>
        <dbReference type="Proteomes" id="UP000613255"/>
    </source>
</evidence>
<dbReference type="Pfam" id="PF00425">
    <property type="entry name" value="Chorismate_bind"/>
    <property type="match status" value="1"/>
</dbReference>
<dbReference type="PANTHER" id="PTHR11236:SF50">
    <property type="entry name" value="AMINODEOXYCHORISMATE SYNTHASE COMPONENT 1"/>
    <property type="match status" value="1"/>
</dbReference>
<dbReference type="AlphaFoldDB" id="A0A934HKL7"/>
<gene>
    <name evidence="2" type="ORF">JAO82_01665</name>
</gene>
<evidence type="ECO:0000259" key="1">
    <source>
        <dbReference type="Pfam" id="PF00425"/>
    </source>
</evidence>
<dbReference type="PRINTS" id="PR00095">
    <property type="entry name" value="ANTSNTHASEI"/>
</dbReference>
<dbReference type="NCBIfam" id="TIGR00553">
    <property type="entry name" value="pabB"/>
    <property type="match status" value="1"/>
</dbReference>
<proteinExistence type="predicted"/>
<dbReference type="EC" id="2.6.1.85" evidence="2"/>
<sequence length="383" mass="41398">MPDHRVIFDGGPTPTGTAFRTPRRIIRADTAQQVPEALAALQQAQTDGFWLAGYASYELGYLFSAKLRALLPDEREMPLLLFGVFDAPSPAAEVTDQGTASLTKPEPVWTPDNYGAAFAKLHDFIAAGDIYQANLTFPMVAKRTGSIDALWSRLRKRQAAPHGALIDLGGPVVLSRSPELFFSVDQHGNMVARPMKGTVARGVTPEQDASNAQWLHNSEKNRAENLMIVDLLRNDMSRISQIGSVRVPELFTIETYATLHQMTSRITARLNHGVTIPDIFEALFPCGSITGAPKIRAMQILAALEDSARDIYCGALGWIAPDGSMSFGVAIRTLICGADERVRLNVGGGVVYDSNAAAEYAEALLKAEFAMLSGSDVSDPPPA</sequence>
<dbReference type="EMBL" id="JAEIJD010000001">
    <property type="protein sequence ID" value="MBI6628576.1"/>
    <property type="molecule type" value="Genomic_DNA"/>
</dbReference>
<dbReference type="RefSeq" id="WP_198684589.1">
    <property type="nucleotide sequence ID" value="NZ_JAEIJD010000001.1"/>
</dbReference>
<comment type="caution">
    <text evidence="2">The sequence shown here is derived from an EMBL/GenBank/DDBJ whole genome shotgun (WGS) entry which is preliminary data.</text>
</comment>
<dbReference type="GO" id="GO:0046820">
    <property type="term" value="F:4-amino-4-deoxychorismate synthase activity"/>
    <property type="evidence" value="ECO:0007669"/>
    <property type="project" value="UniProtKB-EC"/>
</dbReference>
<accession>A0A934HKL7</accession>
<dbReference type="Proteomes" id="UP000613255">
    <property type="component" value="Unassembled WGS sequence"/>
</dbReference>
<feature type="domain" description="Chorismate-utilising enzyme C-terminal" evidence="1">
    <location>
        <begin position="112"/>
        <end position="366"/>
    </location>
</feature>
<name>A0A934HKL7_9RHOB</name>
<keyword evidence="2" id="KW-0032">Aminotransferase</keyword>
<dbReference type="InterPro" id="IPR005802">
    <property type="entry name" value="ADC_synth_comp_1"/>
</dbReference>
<dbReference type="InterPro" id="IPR015890">
    <property type="entry name" value="Chorismate_C"/>
</dbReference>
<protein>
    <submittedName>
        <fullName evidence="2">Aminodeoxychorismate synthase component I</fullName>
        <ecNumber evidence="2">2.6.1.85</ecNumber>
    </submittedName>
</protein>
<dbReference type="GO" id="GO:0000162">
    <property type="term" value="P:L-tryptophan biosynthetic process"/>
    <property type="evidence" value="ECO:0007669"/>
    <property type="project" value="TreeGrafter"/>
</dbReference>
<keyword evidence="3" id="KW-1185">Reference proteome</keyword>
<dbReference type="PANTHER" id="PTHR11236">
    <property type="entry name" value="AMINOBENZOATE/ANTHRANILATE SYNTHASE"/>
    <property type="match status" value="1"/>
</dbReference>
<dbReference type="NCBIfam" id="NF005698">
    <property type="entry name" value="PRK07508.1"/>
    <property type="match status" value="1"/>
</dbReference>
<dbReference type="InterPro" id="IPR019999">
    <property type="entry name" value="Anth_synth_I-like"/>
</dbReference>
<dbReference type="InterPro" id="IPR005801">
    <property type="entry name" value="ADC_synthase"/>
</dbReference>
<dbReference type="Gene3D" id="3.60.120.10">
    <property type="entry name" value="Anthranilate synthase"/>
    <property type="match status" value="1"/>
</dbReference>